<name>A0AAW9RDT0_9GAMM</name>
<dbReference type="InterPro" id="IPR027417">
    <property type="entry name" value="P-loop_NTPase"/>
</dbReference>
<evidence type="ECO:0000313" key="3">
    <source>
        <dbReference type="EMBL" id="MEJ8568388.1"/>
    </source>
</evidence>
<accession>A0AAW9RDT0</accession>
<evidence type="ECO:0000256" key="1">
    <source>
        <dbReference type="ARBA" id="ARBA00022763"/>
    </source>
</evidence>
<gene>
    <name evidence="3" type="primary">imuA</name>
    <name evidence="3" type="ORF">V3330_12200</name>
</gene>
<dbReference type="GO" id="GO:0051782">
    <property type="term" value="P:negative regulation of cell division"/>
    <property type="evidence" value="ECO:0007669"/>
    <property type="project" value="InterPro"/>
</dbReference>
<feature type="region of interest" description="Disordered" evidence="2">
    <location>
        <begin position="214"/>
        <end position="261"/>
    </location>
</feature>
<dbReference type="GO" id="GO:0009432">
    <property type="term" value="P:SOS response"/>
    <property type="evidence" value="ECO:0007669"/>
    <property type="project" value="InterPro"/>
</dbReference>
<dbReference type="PANTHER" id="PTHR35369:SF3">
    <property type="entry name" value="TRANSLESION DNA SYNTHESIS-ASSOCIATED PROTEIN IMUA"/>
    <property type="match status" value="1"/>
</dbReference>
<evidence type="ECO:0000256" key="2">
    <source>
        <dbReference type="SAM" id="MobiDB-lite"/>
    </source>
</evidence>
<organism evidence="3 4">
    <name type="scientific">Elongatibacter sediminis</name>
    <dbReference type="NCBI Taxonomy" id="3119006"/>
    <lineage>
        <taxon>Bacteria</taxon>
        <taxon>Pseudomonadati</taxon>
        <taxon>Pseudomonadota</taxon>
        <taxon>Gammaproteobacteria</taxon>
        <taxon>Chromatiales</taxon>
        <taxon>Wenzhouxiangellaceae</taxon>
        <taxon>Elongatibacter</taxon>
    </lineage>
</organism>
<evidence type="ECO:0000313" key="4">
    <source>
        <dbReference type="Proteomes" id="UP001359886"/>
    </source>
</evidence>
<dbReference type="PIRSF" id="PIRSF037290">
    <property type="entry name" value="UCP037290"/>
    <property type="match status" value="1"/>
</dbReference>
<dbReference type="RefSeq" id="WP_354695704.1">
    <property type="nucleotide sequence ID" value="NZ_JAZHOG010000007.1"/>
</dbReference>
<sequence length="261" mass="28073">MSRSAAIDTLLDQAPQLWRGREPNRSQQTLATGHSRLDARLPGGGWPVGALTELIAARPGLGEFSVLLPALAQLSRAGQWLVFIDPPWIPYPAALHGRGLALERVLWVRTEGAQESLWACEQALAAGRGGAVLAWPELSWRKPVGFARLRRLQLAAEAGAKPAFLFRPEDAATAASPAALRLRLNAAARPDDPACDATGRDGTRVDILKCRGERPRQPTWLPPHHPFGQAAPRHAATQPEANDPRTPAASGRPEADSTPLN</sequence>
<dbReference type="InterPro" id="IPR004596">
    <property type="entry name" value="Cell_div_suppressor_SulA"/>
</dbReference>
<dbReference type="Proteomes" id="UP001359886">
    <property type="component" value="Unassembled WGS sequence"/>
</dbReference>
<keyword evidence="4" id="KW-1185">Reference proteome</keyword>
<protein>
    <submittedName>
        <fullName evidence="3">Translesion DNA synthesis-associated protein ImuA</fullName>
    </submittedName>
</protein>
<keyword evidence="1" id="KW-0227">DNA damage</keyword>
<reference evidence="3 4" key="1">
    <citation type="submission" date="2024-02" db="EMBL/GenBank/DDBJ databases">
        <title>A novel Wenzhouxiangellaceae bacterium, isolated from coastal sediments.</title>
        <authorList>
            <person name="Du Z.-J."/>
            <person name="Ye Y.-Q."/>
            <person name="Zhang X.-Y."/>
        </authorList>
    </citation>
    <scope>NUCLEOTIDE SEQUENCE [LARGE SCALE GENOMIC DNA]</scope>
    <source>
        <strain evidence="3 4">CH-27</strain>
    </source>
</reference>
<dbReference type="InterPro" id="IPR017166">
    <property type="entry name" value="UCP037290"/>
</dbReference>
<dbReference type="SUPFAM" id="SSF52540">
    <property type="entry name" value="P-loop containing nucleoside triphosphate hydrolases"/>
    <property type="match status" value="1"/>
</dbReference>
<dbReference type="GO" id="GO:0006281">
    <property type="term" value="P:DNA repair"/>
    <property type="evidence" value="ECO:0007669"/>
    <property type="project" value="TreeGrafter"/>
</dbReference>
<dbReference type="EMBL" id="JAZHOG010000007">
    <property type="protein sequence ID" value="MEJ8568388.1"/>
    <property type="molecule type" value="Genomic_DNA"/>
</dbReference>
<comment type="caution">
    <text evidence="3">The sequence shown here is derived from an EMBL/GenBank/DDBJ whole genome shotgun (WGS) entry which is preliminary data.</text>
</comment>
<dbReference type="AlphaFoldDB" id="A0AAW9RDT0"/>
<proteinExistence type="predicted"/>
<dbReference type="InterPro" id="IPR050356">
    <property type="entry name" value="SulA_CellDiv_inhibitor"/>
</dbReference>
<dbReference type="Gene3D" id="3.40.50.300">
    <property type="entry name" value="P-loop containing nucleotide triphosphate hydrolases"/>
    <property type="match status" value="1"/>
</dbReference>
<dbReference type="InterPro" id="IPR047610">
    <property type="entry name" value="ImuA_translesion"/>
</dbReference>
<dbReference type="NCBIfam" id="NF033429">
    <property type="entry name" value="ImuA_translesion"/>
    <property type="match status" value="1"/>
</dbReference>
<dbReference type="Pfam" id="PF03846">
    <property type="entry name" value="SulA"/>
    <property type="match status" value="1"/>
</dbReference>
<dbReference type="PANTHER" id="PTHR35369">
    <property type="entry name" value="BLR3025 PROTEIN-RELATED"/>
    <property type="match status" value="1"/>
</dbReference>